<dbReference type="eggNOG" id="KOG0391">
    <property type="taxonomic scope" value="Eukaryota"/>
</dbReference>
<dbReference type="InterPro" id="IPR014012">
    <property type="entry name" value="HSA_dom"/>
</dbReference>
<dbReference type="GO" id="GO:0003682">
    <property type="term" value="F:chromatin binding"/>
    <property type="evidence" value="ECO:0007669"/>
    <property type="project" value="TreeGrafter"/>
</dbReference>
<feature type="compositionally biased region" description="Basic and acidic residues" evidence="4">
    <location>
        <begin position="1805"/>
        <end position="1826"/>
    </location>
</feature>
<dbReference type="WBParaSite" id="BXY_0599000.1">
    <property type="protein sequence ID" value="BXY_0599000.1"/>
    <property type="gene ID" value="BXY_0599000"/>
</dbReference>
<feature type="compositionally biased region" description="Polar residues" evidence="4">
    <location>
        <begin position="2294"/>
        <end position="2318"/>
    </location>
</feature>
<evidence type="ECO:0000259" key="5">
    <source>
        <dbReference type="SMART" id="SM00573"/>
    </source>
</evidence>
<feature type="region of interest" description="Disordered" evidence="4">
    <location>
        <begin position="2231"/>
        <end position="2318"/>
    </location>
</feature>
<dbReference type="GO" id="GO:0006281">
    <property type="term" value="P:DNA repair"/>
    <property type="evidence" value="ECO:0007669"/>
    <property type="project" value="TreeGrafter"/>
</dbReference>
<dbReference type="GO" id="GO:0000812">
    <property type="term" value="C:Swr1 complex"/>
    <property type="evidence" value="ECO:0007669"/>
    <property type="project" value="TreeGrafter"/>
</dbReference>
<feature type="domain" description="HSA" evidence="5">
    <location>
        <begin position="184"/>
        <end position="253"/>
    </location>
</feature>
<organism evidence="6 7">
    <name type="scientific">Bursaphelenchus xylophilus</name>
    <name type="common">Pinewood nematode worm</name>
    <name type="synonym">Aphelenchoides xylophilus</name>
    <dbReference type="NCBI Taxonomy" id="6326"/>
    <lineage>
        <taxon>Eukaryota</taxon>
        <taxon>Metazoa</taxon>
        <taxon>Ecdysozoa</taxon>
        <taxon>Nematoda</taxon>
        <taxon>Chromadorea</taxon>
        <taxon>Rhabditida</taxon>
        <taxon>Tylenchina</taxon>
        <taxon>Tylenchomorpha</taxon>
        <taxon>Aphelenchoidea</taxon>
        <taxon>Aphelenchoididae</taxon>
        <taxon>Bursaphelenchus</taxon>
    </lineage>
</organism>
<dbReference type="SMART" id="SM00573">
    <property type="entry name" value="HSA"/>
    <property type="match status" value="1"/>
</dbReference>
<feature type="region of interest" description="Disordered" evidence="4">
    <location>
        <begin position="1860"/>
        <end position="1896"/>
    </location>
</feature>
<feature type="compositionally biased region" description="Low complexity" evidence="4">
    <location>
        <begin position="2494"/>
        <end position="2514"/>
    </location>
</feature>
<feature type="region of interest" description="Disordered" evidence="4">
    <location>
        <begin position="35"/>
        <end position="77"/>
    </location>
</feature>
<feature type="compositionally biased region" description="Polar residues" evidence="4">
    <location>
        <begin position="2253"/>
        <end position="2263"/>
    </location>
</feature>
<reference evidence="7" key="1">
    <citation type="submission" date="2016-11" db="UniProtKB">
        <authorList>
            <consortium name="WormBaseParasite"/>
        </authorList>
    </citation>
    <scope>IDENTIFICATION</scope>
</reference>
<feature type="compositionally biased region" description="Polar residues" evidence="4">
    <location>
        <begin position="2163"/>
        <end position="2172"/>
    </location>
</feature>
<feature type="compositionally biased region" description="Polar residues" evidence="4">
    <location>
        <begin position="2140"/>
        <end position="2156"/>
    </location>
</feature>
<evidence type="ECO:0000313" key="6">
    <source>
        <dbReference type="Proteomes" id="UP000095284"/>
    </source>
</evidence>
<evidence type="ECO:0000256" key="3">
    <source>
        <dbReference type="SAM" id="Coils"/>
    </source>
</evidence>
<dbReference type="GO" id="GO:0035267">
    <property type="term" value="C:NuA4 histone acetyltransferase complex"/>
    <property type="evidence" value="ECO:0007669"/>
    <property type="project" value="TreeGrafter"/>
</dbReference>
<feature type="compositionally biased region" description="Basic and acidic residues" evidence="4">
    <location>
        <begin position="53"/>
        <end position="73"/>
    </location>
</feature>
<evidence type="ECO:0000256" key="4">
    <source>
        <dbReference type="SAM" id="MobiDB-lite"/>
    </source>
</evidence>
<dbReference type="PANTHER" id="PTHR46459">
    <property type="entry name" value="E1A-BINDING PROTEIN P400-RELATED"/>
    <property type="match status" value="1"/>
</dbReference>
<dbReference type="Pfam" id="PF07529">
    <property type="entry name" value="HSA"/>
    <property type="match status" value="1"/>
</dbReference>
<accession>A0A1I7RZ22</accession>
<evidence type="ECO:0000256" key="1">
    <source>
        <dbReference type="ARBA" id="ARBA00004123"/>
    </source>
</evidence>
<keyword evidence="3" id="KW-0175">Coiled coil</keyword>
<feature type="compositionally biased region" description="Polar residues" evidence="4">
    <location>
        <begin position="2231"/>
        <end position="2242"/>
    </location>
</feature>
<feature type="compositionally biased region" description="Polar residues" evidence="4">
    <location>
        <begin position="2598"/>
        <end position="2627"/>
    </location>
</feature>
<sequence length="2654" mass="300738">MERPRDLNSVVQLLLCQQIALDGTSEEDLGKLQRSFSSLPKHTPRYEPFQILTEKKKSPQRSPKIDVQRKEQTPKPLKVHLENSNGIANASNKASTAYNNLTVAELEKPSWTHNKVSTYSPIQVVIDPAPLSLSEAVSAQPSSSQTDVNGSSYQADLPDMNEQAVIARICALRAQGKWSLTRLPLCVEAPRPKVHHDFFLEEVQLMAVDFRQERHLKKYIAKMLAYEAAQVVRGEEARLFQTSSSKRFRSLKPNEFEMATFSGRYTLDDEKMKIVECPLHGRQRVSCENVVKSERFLSKLSSENPVDRVSAINTVRSLCLFAELPSPQETDEIDEEFRLRLRPEERYSSWDRWNHLVINRRKVRRRSRSLDLDDVHSIERLNHRCSSSFIIRVFDHYESLSKSSLQSLARTLSKLEGGLPFIDILPALNRLYSFYQTVRSLNVELTLRAFKFHLKRLTLELEKYSRKVVLSSLTRLKSRRFRKYLDVSSKFRELLIHLVSSEQRFLLLTATEKSANVISEGLTAFNVENIVCSGKDAIEEFNSSSKKVFVVNTRNSSSLEDHRLFDVYNFVVIETDLTSRQAKLIEKFQNGLGGDIGRTIVLTAAETLEDFFYSDTAKPRPISEVLEEAAKRYLKGSDVKPLAIASEFDCEVTIYDEKSMETELKVPLSVDVNEWDSGEAFSPLSSTSTTSNSDSGISLSYPLFYDATADDNEVIAALLDNNWNEQISSFGRLEEQQFMDSLTNPWYHGEVVEPDPFAFTDDLSPMEFMDDTQNVHNNAPDSAGGYIFPYSPKSSEDLPDDETGTIASTMDQVEASLDGFIVERTPPPQNHRSEVVEPPVKKGTGQKKKIEESQRNLYGNQVIMLPDPNPIVKPDGKPGFTPPVYPAEWVDADVPAWNVIEDVCLLRAVVSQLKAVPLPAYVSRSFCVNWELVTRAVKRVSFHQRTPFRCCMRFRELIGAQKKLAPTDNADLQGVSFDGLDLPEVFDERVKASTMPITRCFMRTITILMRKHAELRKTRLIWQKRMDLLHEADETPRYSVMRKMLERSPRAVPEMNAESRSYIESRGVTHILPSYSILKAIRNGNPTEPNVVYQHYTKKMRILRVLNTAHSFINRHFKEPSVYMPIQPFYGSTTNQDGLIFAMKRVGWVAVQYNKASLQKKSLPKIENILERRCLFLNDPKDKDTPKYSQEEITRIRAQSQHPIDVRATNYPSQQSMADALKLASSYYRPARRSDVTMGRVDIRDHEINKDMVKVVLDDETKQDTLNSIKERRKNGKKPYVILSNGIPVLPVVDGKGRQFLAIRDDPVVYPYSVSVKAAELVEKHGINLSGINGFEVFLERLNEEIARIENEKENLIWPEAKKRREEKMIGKILDESNGTLLLKVSYVPSQLARLPTNYVIRLLSNGIVELHQLPNISTLPRHLRIPLEWKAQALQKSFNGQGNSMETGGYQVQIPESSFIRKSMYQVQQDYVNVSEDEKAASRSSYDRIAQILKKQKFFVKFTQEQFDHCVKLENVKPAIVKKRNLLGLIDWQQKLDRSIEKKQRFRLIRTSDDKNEFWLHDRDGDLEESKEFKEIKVGVDPEAIKTKGKGRRLVLRPENPSGKLKSQFEQIIEENIRSVLASLDKCRQKDGGHSSKDLENHDDLRAVVLAEFDAVVANISAFEMDNVKIKATFDDEDEEPALVLTCVPNKNVVNLQSEVESGQVKLGIAVQADPYEDLNEHPAESSFNKLESDTSLLPVLARPHIKDTIIKRLGKWSTKRRSRWINVLKYRFLRRKTVRLNKAVKSSVKLITDADPSTSKNPSSERNEGADGDKRPLTSTEYKKLAIRKSLATMRKKKEGESGNDALNKSPVKLANELASSTPDSGVSTPKRSRLPTHQEDTEHPTTPAEKSPQPKVFNTVSELVLATKLKTLDQSHDLLSPEFVEAKDLPDELAKELKEHHELCAFKFNRQSDDVFVTNSGIREVFGPPSLSTKNAKKKEELKDPLHILGLATMGPSEILKMRTVKIPPRIQKKHQKIKEKLEKEAIEFKTEEVEEKVEEQLPQEEPKPSAEQFQRDYYGTQKKIYTPYGHASEQTGAQRVVMVRPGTSIPVHSRQIHTATGGGQIRTYAVHSQIHPPPQQHFTSAGQPVSIHQPIPGSSSHNQQYVYSQSPNEFGDYSPGSSSPSTYRASAIRKDRVPTKQNPSKPRPGERQGVPIGRRIGRNDSISNDPNRELTVREKLQRDLQLGVNQQGPASQNARRPAYPKHQLQRVSQPIQRTSHPALKRRLEDPGSLQVELQPMETDKRRKMSPSYQGQGYQPVQRISPSTPTDPTQAQIVISQPQTSSSGQSYRQGTQSQYVVQNPHSSEYAPLEIRLHLQDSQGKPIQCPSSVPTVANVRLSPTGENKEKGGPVIEHESSVVPVHTPRGMEYRVQIPRLPDEARQYQIKLSLPGQTTAQVYGVPEETPVKDVLEMRQPQSQPRGNRQEQKVQIIQPQGPGGPQYVQFQYNTAQDQAASSGSSSEGPTSSDTTQLKKQEMRTVQPIRAHPPQRKIVEYQIPGKVKDSDRRPQTIDPKQRIQTGPGARLGQTRYFSVQQGQSASSSPSTSQSDHPIPSTISTTQRNPSPVTNPIQQNRQRRVTQGPQRTAPIHSGRRGSAQIIHKKSTENPPTP</sequence>
<evidence type="ECO:0000256" key="2">
    <source>
        <dbReference type="ARBA" id="ARBA00023242"/>
    </source>
</evidence>
<name>A0A1I7RZ22_BURXY</name>
<evidence type="ECO:0000313" key="7">
    <source>
        <dbReference type="WBParaSite" id="BXY_0599000.1"/>
    </source>
</evidence>
<dbReference type="PANTHER" id="PTHR46459:SF1">
    <property type="entry name" value="E1A-BINDING PROTEIN P400"/>
    <property type="match status" value="1"/>
</dbReference>
<protein>
    <submittedName>
        <fullName evidence="7">HSA domain-containing protein</fullName>
    </submittedName>
</protein>
<keyword evidence="2" id="KW-0539">Nucleus</keyword>
<feature type="region of interest" description="Disordered" evidence="4">
    <location>
        <begin position="1794"/>
        <end position="1826"/>
    </location>
</feature>
<dbReference type="Proteomes" id="UP000095284">
    <property type="component" value="Unplaced"/>
</dbReference>
<feature type="region of interest" description="Disordered" evidence="4">
    <location>
        <begin position="2494"/>
        <end position="2654"/>
    </location>
</feature>
<comment type="subcellular location">
    <subcellularLocation>
        <location evidence="1">Nucleus</location>
    </subcellularLocation>
</comment>
<proteinExistence type="predicted"/>
<feature type="coiled-coil region" evidence="3">
    <location>
        <begin position="1332"/>
        <end position="1359"/>
    </location>
</feature>
<feature type="compositionally biased region" description="Basic and acidic residues" evidence="4">
    <location>
        <begin position="2544"/>
        <end position="2559"/>
    </location>
</feature>
<feature type="compositionally biased region" description="Low complexity" evidence="4">
    <location>
        <begin position="2576"/>
        <end position="2592"/>
    </location>
</feature>
<feature type="compositionally biased region" description="Polar residues" evidence="4">
    <location>
        <begin position="1860"/>
        <end position="1872"/>
    </location>
</feature>
<feature type="region of interest" description="Disordered" evidence="4">
    <location>
        <begin position="822"/>
        <end position="852"/>
    </location>
</feature>
<feature type="region of interest" description="Disordered" evidence="4">
    <location>
        <begin position="2119"/>
        <end position="2217"/>
    </location>
</feature>